<dbReference type="Proteomes" id="UP001204953">
    <property type="component" value="Unassembled WGS sequence"/>
</dbReference>
<dbReference type="AlphaFoldDB" id="A0AAE3GYV5"/>
<protein>
    <submittedName>
        <fullName evidence="2">Uncharacterized protein</fullName>
    </submittedName>
</protein>
<dbReference type="EMBL" id="JAMZMM010000551">
    <property type="protein sequence ID" value="MCP2732321.1"/>
    <property type="molecule type" value="Genomic_DNA"/>
</dbReference>
<keyword evidence="1" id="KW-1133">Transmembrane helix</keyword>
<comment type="caution">
    <text evidence="2">The sequence shown here is derived from an EMBL/GenBank/DDBJ whole genome shotgun (WGS) entry which is preliminary data.</text>
</comment>
<feature type="transmembrane region" description="Helical" evidence="1">
    <location>
        <begin position="31"/>
        <end position="59"/>
    </location>
</feature>
<evidence type="ECO:0000313" key="3">
    <source>
        <dbReference type="Proteomes" id="UP001204953"/>
    </source>
</evidence>
<accession>A0AAE3GYV5</accession>
<keyword evidence="1" id="KW-0472">Membrane</keyword>
<sequence>MLSLFLFFVVSAIGSICLSLRASHEVSRVLAISSAICCSIFSFALAPWPIQILIFILLLGLEGFYPFRKTALEFVTLSVTRKW</sequence>
<evidence type="ECO:0000256" key="1">
    <source>
        <dbReference type="SAM" id="Phobius"/>
    </source>
</evidence>
<organism evidence="2 3">
    <name type="scientific">Limnofasciculus baicalensis BBK-W-15</name>
    <dbReference type="NCBI Taxonomy" id="2699891"/>
    <lineage>
        <taxon>Bacteria</taxon>
        <taxon>Bacillati</taxon>
        <taxon>Cyanobacteriota</taxon>
        <taxon>Cyanophyceae</taxon>
        <taxon>Coleofasciculales</taxon>
        <taxon>Coleofasciculaceae</taxon>
        <taxon>Limnofasciculus</taxon>
        <taxon>Limnofasciculus baicalensis</taxon>
    </lineage>
</organism>
<evidence type="ECO:0000313" key="2">
    <source>
        <dbReference type="EMBL" id="MCP2732321.1"/>
    </source>
</evidence>
<keyword evidence="1" id="KW-0812">Transmembrane</keyword>
<proteinExistence type="predicted"/>
<keyword evidence="3" id="KW-1185">Reference proteome</keyword>
<name>A0AAE3GYV5_9CYAN</name>
<reference evidence="2" key="1">
    <citation type="submission" date="2022-06" db="EMBL/GenBank/DDBJ databases">
        <title>New cyanobacteria of genus Symplocastrum in benthos of Lake Baikal.</title>
        <authorList>
            <person name="Sorokovikova E."/>
            <person name="Tikhonova I."/>
            <person name="Krasnopeev A."/>
            <person name="Evseev P."/>
            <person name="Gladkikh A."/>
            <person name="Belykh O."/>
        </authorList>
    </citation>
    <scope>NUCLEOTIDE SEQUENCE</scope>
    <source>
        <strain evidence="2">BBK-W-15</strain>
    </source>
</reference>
<gene>
    <name evidence="2" type="ORF">NJ959_28210</name>
</gene>